<dbReference type="PANTHER" id="PTHR36407:SF1">
    <property type="entry name" value="MEDIATOR-ASSOCIATED PROTEIN 2"/>
    <property type="match status" value="1"/>
</dbReference>
<feature type="region of interest" description="Disordered" evidence="1">
    <location>
        <begin position="31"/>
        <end position="51"/>
    </location>
</feature>
<evidence type="ECO:0000256" key="1">
    <source>
        <dbReference type="SAM" id="MobiDB-lite"/>
    </source>
</evidence>
<name>A0AAV0I6Z7_9ROSI</name>
<dbReference type="EMBL" id="CAMGYJ010000003">
    <property type="protein sequence ID" value="CAI0393327.1"/>
    <property type="molecule type" value="Genomic_DNA"/>
</dbReference>
<dbReference type="PANTHER" id="PTHR36407">
    <property type="entry name" value="MEDIATOR-ASSOCIATED PROTEIN 2"/>
    <property type="match status" value="1"/>
</dbReference>
<gene>
    <name evidence="2" type="ORF">LITE_LOCUS7886</name>
</gene>
<protein>
    <recommendedName>
        <fullName evidence="4">Mediator-associated protein 2</fullName>
    </recommendedName>
</protein>
<feature type="compositionally biased region" description="Polar residues" evidence="1">
    <location>
        <begin position="237"/>
        <end position="251"/>
    </location>
</feature>
<dbReference type="Proteomes" id="UP001154282">
    <property type="component" value="Unassembled WGS sequence"/>
</dbReference>
<comment type="caution">
    <text evidence="2">The sequence shown here is derived from an EMBL/GenBank/DDBJ whole genome shotgun (WGS) entry which is preliminary data.</text>
</comment>
<evidence type="ECO:0000313" key="3">
    <source>
        <dbReference type="Proteomes" id="UP001154282"/>
    </source>
</evidence>
<feature type="compositionally biased region" description="Low complexity" evidence="1">
    <location>
        <begin position="226"/>
        <end position="236"/>
    </location>
</feature>
<feature type="non-terminal residue" evidence="2">
    <location>
        <position position="1"/>
    </location>
</feature>
<dbReference type="AlphaFoldDB" id="A0AAV0I6Z7"/>
<feature type="compositionally biased region" description="Low complexity" evidence="1">
    <location>
        <begin position="274"/>
        <end position="283"/>
    </location>
</feature>
<proteinExistence type="predicted"/>
<feature type="region of interest" description="Disordered" evidence="1">
    <location>
        <begin position="226"/>
        <end position="301"/>
    </location>
</feature>
<dbReference type="InterPro" id="IPR038823">
    <property type="entry name" value="MED2_plant"/>
</dbReference>
<evidence type="ECO:0008006" key="4">
    <source>
        <dbReference type="Google" id="ProtNLM"/>
    </source>
</evidence>
<sequence>TKPGVSFGLNSRFVSVAAGSLAANRGFSPEGLRRRIPADNHPPPSSENPLTASDFSRASCLVRISASSVLSSPLFLFSSFPINFCGLRLTSPMDGEEVPAYQPDVGFEQDTREPLFDLTTARSSSTELWLIQWPPHDLPDIHGKEVCINFDHNGSSGSFEDLSGKMYDIVGTDVERDAAVFMSSGSETEIVGNISHRVSLVHFPDPKEIEERVAEKKSKRLYQMTSSKINSSHHSSGVTESSRLKHSTSSRGPAASTHTGREGLSASKRRHVQKSPGSKGGSSDSKRRQSSSNYISGTSEH</sequence>
<reference evidence="2" key="1">
    <citation type="submission" date="2022-08" db="EMBL/GenBank/DDBJ databases">
        <authorList>
            <person name="Gutierrez-Valencia J."/>
        </authorList>
    </citation>
    <scope>NUCLEOTIDE SEQUENCE</scope>
</reference>
<evidence type="ECO:0000313" key="2">
    <source>
        <dbReference type="EMBL" id="CAI0393327.1"/>
    </source>
</evidence>
<keyword evidence="3" id="KW-1185">Reference proteome</keyword>
<organism evidence="2 3">
    <name type="scientific">Linum tenue</name>
    <dbReference type="NCBI Taxonomy" id="586396"/>
    <lineage>
        <taxon>Eukaryota</taxon>
        <taxon>Viridiplantae</taxon>
        <taxon>Streptophyta</taxon>
        <taxon>Embryophyta</taxon>
        <taxon>Tracheophyta</taxon>
        <taxon>Spermatophyta</taxon>
        <taxon>Magnoliopsida</taxon>
        <taxon>eudicotyledons</taxon>
        <taxon>Gunneridae</taxon>
        <taxon>Pentapetalae</taxon>
        <taxon>rosids</taxon>
        <taxon>fabids</taxon>
        <taxon>Malpighiales</taxon>
        <taxon>Linaceae</taxon>
        <taxon>Linum</taxon>
    </lineage>
</organism>
<accession>A0AAV0I6Z7</accession>